<protein>
    <recommendedName>
        <fullName evidence="4">Glycosyltransferase</fullName>
        <ecNumber evidence="4">2.4.1.-</ecNumber>
    </recommendedName>
</protein>
<dbReference type="Pfam" id="PF00201">
    <property type="entry name" value="UDPGT"/>
    <property type="match status" value="1"/>
</dbReference>
<accession>A0AAW1HPQ4</accession>
<dbReference type="PANTHER" id="PTHR48048">
    <property type="entry name" value="GLYCOSYLTRANSFERASE"/>
    <property type="match status" value="1"/>
</dbReference>
<dbReference type="InterPro" id="IPR002213">
    <property type="entry name" value="UDP_glucos_trans"/>
</dbReference>
<comment type="similarity">
    <text evidence="1 3">Belongs to the UDP-glycosyltransferase family.</text>
</comment>
<sequence length="491" mass="54921">MNMSELVFIPTPGMGHILSTIKLAKLILHTNPLISISVHVIRHAYQSSKVTAYVDSQSRDNPYPTRLTFLTFPPPSSNPPDPSPHSSFLYAMELHKPLVKRTIQDRVRAGLPKPVGLVLDMFCTTMIDVANELDIPSYIFYTSGANNLSLIFYALSLADDRGINIATEFSDPGFSSLVPGFRNLVTSDVIPRVFQCKETVDEMLLNPTRKFKEAKGILVNSFVELESLPIQALMKYSDDKKMPRVYPVGPILELDDSRGGSDNKEKESVMRAMRWLDGQPGSSVVFLCFGSIGSFYEEQVKEIANGLERSGHRFLWALRKPPPLEGKSMAPIGNEAFLEALPEGFVERLRKRGKCIGWAPQVEVLAHPAIGGFVSHCGWNSTLESLWFGVPMATWPMYAEQQLNAFELVKELGLAVEIRMDYKMDRMGRNGNFLVTADEIEKGVKNLMSMDDNMRAKIKKMSDEGKKALEVGGSSYKWLERFIEDVLSNVA</sequence>
<proteinExistence type="inferred from homology"/>
<name>A0AAW1HPQ4_SAPOF</name>
<dbReference type="InterPro" id="IPR050481">
    <property type="entry name" value="UDP-glycosyltransf_plant"/>
</dbReference>
<evidence type="ECO:0000313" key="6">
    <source>
        <dbReference type="Proteomes" id="UP001443914"/>
    </source>
</evidence>
<dbReference type="EC" id="2.4.1.-" evidence="4"/>
<dbReference type="Proteomes" id="UP001443914">
    <property type="component" value="Unassembled WGS sequence"/>
</dbReference>
<dbReference type="PROSITE" id="PS00375">
    <property type="entry name" value="UDPGT"/>
    <property type="match status" value="1"/>
</dbReference>
<dbReference type="AlphaFoldDB" id="A0AAW1HPQ4"/>
<dbReference type="CDD" id="cd03784">
    <property type="entry name" value="GT1_Gtf-like"/>
    <property type="match status" value="1"/>
</dbReference>
<dbReference type="InterPro" id="IPR035595">
    <property type="entry name" value="UDP_glycos_trans_CS"/>
</dbReference>
<evidence type="ECO:0000256" key="4">
    <source>
        <dbReference type="RuleBase" id="RU362057"/>
    </source>
</evidence>
<comment type="caution">
    <text evidence="5">The sequence shown here is derived from an EMBL/GenBank/DDBJ whole genome shotgun (WGS) entry which is preliminary data.</text>
</comment>
<evidence type="ECO:0000256" key="3">
    <source>
        <dbReference type="RuleBase" id="RU003718"/>
    </source>
</evidence>
<dbReference type="GO" id="GO:0016135">
    <property type="term" value="P:saponin biosynthetic process"/>
    <property type="evidence" value="ECO:0007669"/>
    <property type="project" value="UniProtKB-ARBA"/>
</dbReference>
<keyword evidence="3" id="KW-0328">Glycosyltransferase</keyword>
<dbReference type="Gene3D" id="3.40.50.2000">
    <property type="entry name" value="Glycogen Phosphorylase B"/>
    <property type="match status" value="2"/>
</dbReference>
<evidence type="ECO:0000256" key="2">
    <source>
        <dbReference type="ARBA" id="ARBA00022679"/>
    </source>
</evidence>
<dbReference type="FunFam" id="3.40.50.2000:FF:000056">
    <property type="entry name" value="Glycosyltransferase"/>
    <property type="match status" value="1"/>
</dbReference>
<dbReference type="SUPFAM" id="SSF53756">
    <property type="entry name" value="UDP-Glycosyltransferase/glycogen phosphorylase"/>
    <property type="match status" value="1"/>
</dbReference>
<organism evidence="5 6">
    <name type="scientific">Saponaria officinalis</name>
    <name type="common">Common soapwort</name>
    <name type="synonym">Lychnis saponaria</name>
    <dbReference type="NCBI Taxonomy" id="3572"/>
    <lineage>
        <taxon>Eukaryota</taxon>
        <taxon>Viridiplantae</taxon>
        <taxon>Streptophyta</taxon>
        <taxon>Embryophyta</taxon>
        <taxon>Tracheophyta</taxon>
        <taxon>Spermatophyta</taxon>
        <taxon>Magnoliopsida</taxon>
        <taxon>eudicotyledons</taxon>
        <taxon>Gunneridae</taxon>
        <taxon>Pentapetalae</taxon>
        <taxon>Caryophyllales</taxon>
        <taxon>Caryophyllaceae</taxon>
        <taxon>Caryophylleae</taxon>
        <taxon>Saponaria</taxon>
    </lineage>
</organism>
<dbReference type="GO" id="GO:0016104">
    <property type="term" value="P:triterpenoid biosynthetic process"/>
    <property type="evidence" value="ECO:0007669"/>
    <property type="project" value="UniProtKB-ARBA"/>
</dbReference>
<gene>
    <name evidence="5" type="ORF">RND81_11G195100</name>
</gene>
<evidence type="ECO:0000313" key="5">
    <source>
        <dbReference type="EMBL" id="KAK9678198.1"/>
    </source>
</evidence>
<dbReference type="PANTHER" id="PTHR48048:SF45">
    <property type="entry name" value="GLYCOSYLTRANSFERASE"/>
    <property type="match status" value="1"/>
</dbReference>
<dbReference type="GO" id="GO:0035251">
    <property type="term" value="F:UDP-glucosyltransferase activity"/>
    <property type="evidence" value="ECO:0007669"/>
    <property type="project" value="InterPro"/>
</dbReference>
<evidence type="ECO:0000256" key="1">
    <source>
        <dbReference type="ARBA" id="ARBA00009995"/>
    </source>
</evidence>
<keyword evidence="2 3" id="KW-0808">Transferase</keyword>
<dbReference type="EMBL" id="JBDFQZ010000011">
    <property type="protein sequence ID" value="KAK9678198.1"/>
    <property type="molecule type" value="Genomic_DNA"/>
</dbReference>
<reference evidence="5" key="1">
    <citation type="submission" date="2024-03" db="EMBL/GenBank/DDBJ databases">
        <title>WGS assembly of Saponaria officinalis var. Norfolk2.</title>
        <authorList>
            <person name="Jenkins J."/>
            <person name="Shu S."/>
            <person name="Grimwood J."/>
            <person name="Barry K."/>
            <person name="Goodstein D."/>
            <person name="Schmutz J."/>
            <person name="Leebens-Mack J."/>
            <person name="Osbourn A."/>
        </authorList>
    </citation>
    <scope>NUCLEOTIDE SEQUENCE [LARGE SCALE GENOMIC DNA]</scope>
    <source>
        <strain evidence="5">JIC</strain>
    </source>
</reference>
<keyword evidence="6" id="KW-1185">Reference proteome</keyword>